<keyword evidence="2" id="KW-1133">Transmembrane helix</keyword>
<keyword evidence="4" id="KW-1185">Reference proteome</keyword>
<feature type="transmembrane region" description="Helical" evidence="2">
    <location>
        <begin position="423"/>
        <end position="442"/>
    </location>
</feature>
<keyword evidence="2" id="KW-0472">Membrane</keyword>
<keyword evidence="2" id="KW-0812">Transmembrane</keyword>
<feature type="transmembrane region" description="Helical" evidence="2">
    <location>
        <begin position="394"/>
        <end position="416"/>
    </location>
</feature>
<feature type="transmembrane region" description="Helical" evidence="2">
    <location>
        <begin position="144"/>
        <end position="166"/>
    </location>
</feature>
<proteinExistence type="predicted"/>
<feature type="transmembrane region" description="Helical" evidence="2">
    <location>
        <begin position="471"/>
        <end position="492"/>
    </location>
</feature>
<dbReference type="Proteomes" id="UP001164746">
    <property type="component" value="Chromosome 16"/>
</dbReference>
<dbReference type="EMBL" id="CP111027">
    <property type="protein sequence ID" value="WAR30086.1"/>
    <property type="molecule type" value="Genomic_DNA"/>
</dbReference>
<reference evidence="3" key="1">
    <citation type="submission" date="2022-11" db="EMBL/GenBank/DDBJ databases">
        <title>Centuries of genome instability and evolution in soft-shell clam transmissible cancer (bioRxiv).</title>
        <authorList>
            <person name="Hart S.F.M."/>
            <person name="Yonemitsu M.A."/>
            <person name="Giersch R.M."/>
            <person name="Beal B.F."/>
            <person name="Arriagada G."/>
            <person name="Davis B.W."/>
            <person name="Ostrander E.A."/>
            <person name="Goff S.P."/>
            <person name="Metzger M.J."/>
        </authorList>
    </citation>
    <scope>NUCLEOTIDE SEQUENCE</scope>
    <source>
        <strain evidence="3">MELC-2E11</strain>
        <tissue evidence="3">Siphon/mantle</tissue>
    </source>
</reference>
<feature type="transmembrane region" description="Helical" evidence="2">
    <location>
        <begin position="102"/>
        <end position="123"/>
    </location>
</feature>
<feature type="transmembrane region" description="Helical" evidence="2">
    <location>
        <begin position="344"/>
        <end position="366"/>
    </location>
</feature>
<feature type="region of interest" description="Disordered" evidence="1">
    <location>
        <begin position="1"/>
        <end position="33"/>
    </location>
</feature>
<name>A0ABY7GFY5_MYAAR</name>
<evidence type="ECO:0000256" key="2">
    <source>
        <dbReference type="SAM" id="Phobius"/>
    </source>
</evidence>
<evidence type="ECO:0000256" key="1">
    <source>
        <dbReference type="SAM" id="MobiDB-lite"/>
    </source>
</evidence>
<feature type="transmembrane region" description="Helical" evidence="2">
    <location>
        <begin position="172"/>
        <end position="196"/>
    </location>
</feature>
<feature type="transmembrane region" description="Helical" evidence="2">
    <location>
        <begin position="208"/>
        <end position="225"/>
    </location>
</feature>
<feature type="transmembrane region" description="Helical" evidence="2">
    <location>
        <begin position="237"/>
        <end position="254"/>
    </location>
</feature>
<gene>
    <name evidence="3" type="ORF">MAR_003654</name>
</gene>
<organism evidence="3 4">
    <name type="scientific">Mya arenaria</name>
    <name type="common">Soft-shell clam</name>
    <dbReference type="NCBI Taxonomy" id="6604"/>
    <lineage>
        <taxon>Eukaryota</taxon>
        <taxon>Metazoa</taxon>
        <taxon>Spiralia</taxon>
        <taxon>Lophotrochozoa</taxon>
        <taxon>Mollusca</taxon>
        <taxon>Bivalvia</taxon>
        <taxon>Autobranchia</taxon>
        <taxon>Heteroconchia</taxon>
        <taxon>Euheterodonta</taxon>
        <taxon>Imparidentia</taxon>
        <taxon>Neoheterodontei</taxon>
        <taxon>Myida</taxon>
        <taxon>Myoidea</taxon>
        <taxon>Myidae</taxon>
        <taxon>Mya</taxon>
    </lineage>
</organism>
<evidence type="ECO:0000313" key="3">
    <source>
        <dbReference type="EMBL" id="WAR30086.1"/>
    </source>
</evidence>
<protein>
    <submittedName>
        <fullName evidence="3">Uncharacterized protein</fullName>
    </submittedName>
</protein>
<sequence>MDGPSFGSTLESNVSSRAAAGRGHARGPEEPRQKLVIQMPSKIEVEYRKKKDYRHRPSKKVVLIKWISTFLLFVLILGFVNFSKISVISISNRMFHAGKDGHAPGMFIMLQMMAVIPHIFNFIRGIMRGAFRKDIPWPSKRSMIAATVVCLLESVGIAIFIFKIPGINNKPVISVLLMMCVFIAPIFYNLVISFLLGRDAQAREKFRFLMALLFEIGGCGLTGYLCFKETSKIEDYIMTPVAVLCLSISWTPGVQRYLLNLGEEDVNAYQNIEDTETEPLTETIETVSDVTSSRVSSASGYQNMSDTQSTIRTSIQLADTYPPGNIASPQPSKSSLHTRPSWKLTIYMSFLKAILIYGISMILFHYSSPDGITGISDYGKGWGQLNFSDLSSSYWIFFFGNVIGSLFGYFTAYIACTTCMQKFGFSIPLTFISSPMAFALLYPGVLCDKIVITTDITEASQCSIDTLERNIAIAALVLLVVAQLLSTGFILIRSNSVVMLKEDQLFWTPMYNSALLEQWLMLADYEMKQLLESIQGLNLAQAKGNRHFEAHVFFDGAVKDRNPTEFVLQLVSLVETVLATDHERQNNHQKADAYIVKNKKRWSQVMYMSYVLDFLLKQDKNGGRTCNWISSLFTRMFQRVQVSSYQGYSSPVRDQRGTRFPS</sequence>
<feature type="transmembrane region" description="Helical" evidence="2">
    <location>
        <begin position="61"/>
        <end position="82"/>
    </location>
</feature>
<feature type="compositionally biased region" description="Polar residues" evidence="1">
    <location>
        <begin position="1"/>
        <end position="16"/>
    </location>
</feature>
<accession>A0ABY7GFY5</accession>
<evidence type="ECO:0000313" key="4">
    <source>
        <dbReference type="Proteomes" id="UP001164746"/>
    </source>
</evidence>